<evidence type="ECO:0000259" key="4">
    <source>
        <dbReference type="Pfam" id="PF00144"/>
    </source>
</evidence>
<reference evidence="5 6" key="1">
    <citation type="submission" date="2016-11" db="EMBL/GenBank/DDBJ databases">
        <title>Genome sequence and comparative genomic analysis of clinical strain Elizabethkingia meningoseptica 61421 PRCM.</title>
        <authorList>
            <person name="Wang M."/>
            <person name="Hu S."/>
            <person name="Cao L."/>
            <person name="Jiang T."/>
            <person name="Zhou Y."/>
            <person name="Ming D."/>
        </authorList>
    </citation>
    <scope>NUCLEOTIDE SEQUENCE [LARGE SCALE GENOMIC DNA]</scope>
    <source>
        <strain evidence="5 6">61421 PRCM</strain>
    </source>
</reference>
<accession>A0A1T3IIS7</accession>
<dbReference type="STRING" id="238.BBD35_16605"/>
<proteinExistence type="predicted"/>
<dbReference type="SUPFAM" id="SSF56601">
    <property type="entry name" value="beta-lactamase/transpeptidase-like"/>
    <property type="match status" value="1"/>
</dbReference>
<feature type="domain" description="Beta-lactamase-related" evidence="4">
    <location>
        <begin position="27"/>
        <end position="343"/>
    </location>
</feature>
<name>A0A1T3IIS7_ELIME</name>
<dbReference type="PANTHER" id="PTHR46825">
    <property type="entry name" value="D-ALANYL-D-ALANINE-CARBOXYPEPTIDASE/ENDOPEPTIDASE AMPH"/>
    <property type="match status" value="1"/>
</dbReference>
<feature type="chain" id="PRO_5030034734" evidence="3">
    <location>
        <begin position="19"/>
        <end position="360"/>
    </location>
</feature>
<dbReference type="GO" id="GO:0016020">
    <property type="term" value="C:membrane"/>
    <property type="evidence" value="ECO:0007669"/>
    <property type="project" value="UniProtKB-SubCell"/>
</dbReference>
<keyword evidence="3" id="KW-0732">Signal</keyword>
<dbReference type="Proteomes" id="UP000188947">
    <property type="component" value="Unassembled WGS sequence"/>
</dbReference>
<dbReference type="RefSeq" id="WP_070904748.1">
    <property type="nucleotide sequence ID" value="NZ_CP016378.1"/>
</dbReference>
<dbReference type="EMBL" id="MPOG01000007">
    <property type="protein sequence ID" value="OOH96901.1"/>
    <property type="molecule type" value="Genomic_DNA"/>
</dbReference>
<dbReference type="InterPro" id="IPR001466">
    <property type="entry name" value="Beta-lactam-related"/>
</dbReference>
<dbReference type="eggNOG" id="COG1680">
    <property type="taxonomic scope" value="Bacteria"/>
</dbReference>
<dbReference type="PANTHER" id="PTHR46825:SF11">
    <property type="entry name" value="PENICILLIN-BINDING PROTEIN 4"/>
    <property type="match status" value="1"/>
</dbReference>
<evidence type="ECO:0000256" key="3">
    <source>
        <dbReference type="SAM" id="SignalP"/>
    </source>
</evidence>
<dbReference type="Pfam" id="PF00144">
    <property type="entry name" value="Beta-lactamase"/>
    <property type="match status" value="1"/>
</dbReference>
<dbReference type="Gene3D" id="3.40.710.10">
    <property type="entry name" value="DD-peptidase/beta-lactamase superfamily"/>
    <property type="match status" value="1"/>
</dbReference>
<dbReference type="InterPro" id="IPR012338">
    <property type="entry name" value="Beta-lactam/transpept-like"/>
</dbReference>
<dbReference type="AlphaFoldDB" id="A0A1T3IIS7"/>
<keyword evidence="2" id="KW-0472">Membrane</keyword>
<keyword evidence="5" id="KW-0378">Hydrolase</keyword>
<organism evidence="5 6">
    <name type="scientific">Elizabethkingia meningoseptica</name>
    <name type="common">Chryseobacterium meningosepticum</name>
    <dbReference type="NCBI Taxonomy" id="238"/>
    <lineage>
        <taxon>Bacteria</taxon>
        <taxon>Pseudomonadati</taxon>
        <taxon>Bacteroidota</taxon>
        <taxon>Flavobacteriia</taxon>
        <taxon>Flavobacteriales</taxon>
        <taxon>Weeksellaceae</taxon>
        <taxon>Elizabethkingia</taxon>
    </lineage>
</organism>
<protein>
    <submittedName>
        <fullName evidence="5">Serine hydrolase</fullName>
    </submittedName>
</protein>
<dbReference type="InterPro" id="IPR050491">
    <property type="entry name" value="AmpC-like"/>
</dbReference>
<gene>
    <name evidence="5" type="ORF">BMF97_05505</name>
</gene>
<evidence type="ECO:0000256" key="2">
    <source>
        <dbReference type="ARBA" id="ARBA00023136"/>
    </source>
</evidence>
<comment type="caution">
    <text evidence="5">The sequence shown here is derived from an EMBL/GenBank/DDBJ whole genome shotgun (WGS) entry which is preliminary data.</text>
</comment>
<keyword evidence="6" id="KW-1185">Reference proteome</keyword>
<dbReference type="GO" id="GO:0016787">
    <property type="term" value="F:hydrolase activity"/>
    <property type="evidence" value="ECO:0007669"/>
    <property type="project" value="UniProtKB-KW"/>
</dbReference>
<evidence type="ECO:0000313" key="5">
    <source>
        <dbReference type="EMBL" id="OOH96901.1"/>
    </source>
</evidence>
<sequence>MKKLLSFSVLLTGLVLFAQQNIEMKADSIMKAYHIPEMAYAVVTPDKIVVQHTTGHHRIEEINDKPNADIHDFFHLGSNTKAITGFIAGYLTEQKKIKWDQKFFDLFPELKDKSNPKYYNITLAQLLQHQAGIQPFTSGTEYQKLPSFKGSKAEKRQAFAKYLLTLPPVENNKPYNYSNAGYSIAALMMEKVSGKTWEQLVQDVLKDKLKLQYNLGWPNRTNINQPWGHWKNPQLESVAPTTAYDLNLAEPAGDISMNIVDYSKFIQLNLQGLAGKNNILKAKTYQYLFNSADHYSIGWANTVVNNKKYSDHLGTDGTFLAYTQINKSEPKAYIILVNNGSPEAQDGLFKFLKILKKQYP</sequence>
<feature type="signal peptide" evidence="3">
    <location>
        <begin position="1"/>
        <end position="18"/>
    </location>
</feature>
<evidence type="ECO:0000256" key="1">
    <source>
        <dbReference type="ARBA" id="ARBA00004370"/>
    </source>
</evidence>
<evidence type="ECO:0000313" key="6">
    <source>
        <dbReference type="Proteomes" id="UP000188947"/>
    </source>
</evidence>
<comment type="subcellular location">
    <subcellularLocation>
        <location evidence="1">Membrane</location>
    </subcellularLocation>
</comment>